<evidence type="ECO:0000256" key="10">
    <source>
        <dbReference type="ARBA" id="ARBA00023136"/>
    </source>
</evidence>
<evidence type="ECO:0000256" key="6">
    <source>
        <dbReference type="ARBA" id="ARBA00022692"/>
    </source>
</evidence>
<evidence type="ECO:0000256" key="12">
    <source>
        <dbReference type="ARBA" id="ARBA00023316"/>
    </source>
</evidence>
<dbReference type="AlphaFoldDB" id="A0AAF0IV35"/>
<evidence type="ECO:0000256" key="9">
    <source>
        <dbReference type="ARBA" id="ARBA00022989"/>
    </source>
</evidence>
<dbReference type="Pfam" id="PF03935">
    <property type="entry name" value="SKN1_KRE6_Sbg1"/>
    <property type="match status" value="1"/>
</dbReference>
<comment type="subcellular location">
    <subcellularLocation>
        <location evidence="1">Endomembrane system</location>
    </subcellularLocation>
    <subcellularLocation>
        <location evidence="2">Membrane</location>
        <topology evidence="2">Single-pass type II membrane protein</topology>
    </subcellularLocation>
</comment>
<dbReference type="PANTHER" id="PTHR11134">
    <property type="entry name" value="ADAPTOR COMPLEX SUBUNIT BETA FAMILY MEMBER"/>
    <property type="match status" value="1"/>
</dbReference>
<protein>
    <recommendedName>
        <fullName evidence="13">GH16 domain-containing protein</fullName>
    </recommendedName>
</protein>
<evidence type="ECO:0000256" key="11">
    <source>
        <dbReference type="ARBA" id="ARBA00023180"/>
    </source>
</evidence>
<dbReference type="GO" id="GO:0004553">
    <property type="term" value="F:hydrolase activity, hydrolyzing O-glycosyl compounds"/>
    <property type="evidence" value="ECO:0007669"/>
    <property type="project" value="InterPro"/>
</dbReference>
<dbReference type="InterPro" id="IPR013320">
    <property type="entry name" value="ConA-like_dom_sf"/>
</dbReference>
<evidence type="ECO:0000313" key="14">
    <source>
        <dbReference type="EMBL" id="WFD19281.1"/>
    </source>
</evidence>
<comment type="similarity">
    <text evidence="4">Belongs to the SKN1/KRE6 family.</text>
</comment>
<comment type="similarity">
    <text evidence="3">Belongs to the adaptor complexes large subunit family.</text>
</comment>
<evidence type="ECO:0000256" key="3">
    <source>
        <dbReference type="ARBA" id="ARBA00006613"/>
    </source>
</evidence>
<dbReference type="Proteomes" id="UP001220961">
    <property type="component" value="Chromosome 3"/>
</dbReference>
<evidence type="ECO:0000259" key="13">
    <source>
        <dbReference type="PROSITE" id="PS51762"/>
    </source>
</evidence>
<gene>
    <name evidence="14" type="ORF">MCAP1_001504</name>
</gene>
<keyword evidence="6" id="KW-0812">Transmembrane</keyword>
<sequence>MADLGRNDKYFQYSTADELRLDLIGERKNGAKGLSRRKAVLKRIIANATMGNDMSSLFLHVVECMDTDDLEVKKIVYLYLANYGMAKENLLPQCIPRFLADASDPDPLVRTLALRTMSYLLTPSMAKAMLDPVRKSMFDKNPNVRKTAAMCVAKLCRFDQDLVQKTGFVENLYAMLSDDSAPVQSNAAAALVDISERSKSMRLVLNFKLANKLAMGMDRFTEWGQVYVLELLLFCTPQTTQEALLLADGVIKRLSHLSPSVVFTAANVLIYLMNYIETAERRDAICAVISESLVQKLSVSPDILFVALRNIQLLVQRRPQILRHHVHKFFCSFRDPAFIKMIKLDIISRLAHEQNAKDVLEELQDYASEVDIEFARRAINAIGRLALKLEFMVDECVQALLDIIESRVNYAIQEAIVVVKDILRQYPSRYECIIPLLYETVDSLDEPRAKLAMIWIVGEYGNKIDNSEEIMEDFLFTFLDESTEIQLALLTATVKYFLLQPSKGADMVQRVLKWATEKVSNPDCRDRGFFYMRILSCDPEIAAKVVLSGTWPIKAQLDRMDRQLLDQLLLHGMKSESIAAEPDDYLHIPDKNVDAHSIRPTWRGCLNCITLFLIACGLLMLFIGYPLVANFGGDSYNNIGDRFINNAKSPAIPMPPLIDPDTPKGAYSRKSQHDQSEWDLVFSDEFEKEGRTFWPGEDPFWEAGDFYYLATQDYEWYTPEAIRTENGSLVITMENIVEHNANFRSGMLQSWNKFCIQGGYVEAKVVLPAEPTTKGYWPGFWMMGNLGRPGYLGTTDGMWPYSYYQCDVGILEYQQYLNGTGPRAAIHATATHEKSKNISSLPGMRFPACSCSGQEHPGPNRHTARSVPELDVFEMQVMEDGTYASQSYQIAPFDDNYRWYTNSSSYVIHDKDVTERNDYSGGPTQEALSCVSRVPDSAFFDTDGEGSVMGVEYMPDFSRNGQGYVTWYVDGKKTWTLFETALSPNKKTQIGQRTLPLEPMSLILNLGISQGFQNIEWDDIKFPAHLAFDYEKEDLQGAEAAMLQLEDLNPAHIPEVDMHLVQQYIPTHLQWLFEPLNTKHQPHLDKLRDRKRKLEEAWSTGDLSLSEDAALIMQEAKSKRKASAQGLLSEAEKKANHIASEQKRRANIRKGYDMLCSM</sequence>
<dbReference type="InterPro" id="IPR016024">
    <property type="entry name" value="ARM-type_fold"/>
</dbReference>
<evidence type="ECO:0000256" key="2">
    <source>
        <dbReference type="ARBA" id="ARBA00004606"/>
    </source>
</evidence>
<evidence type="ECO:0000256" key="4">
    <source>
        <dbReference type="ARBA" id="ARBA00010962"/>
    </source>
</evidence>
<dbReference type="Gene3D" id="2.60.120.200">
    <property type="match status" value="1"/>
</dbReference>
<keyword evidence="7" id="KW-0653">Protein transport</keyword>
<dbReference type="GO" id="GO:0016192">
    <property type="term" value="P:vesicle-mediated transport"/>
    <property type="evidence" value="ECO:0007669"/>
    <property type="project" value="InterPro"/>
</dbReference>
<keyword evidence="15" id="KW-1185">Reference proteome</keyword>
<dbReference type="InterPro" id="IPR005629">
    <property type="entry name" value="Skn1/Kre6/Sbg1"/>
</dbReference>
<evidence type="ECO:0000256" key="8">
    <source>
        <dbReference type="ARBA" id="ARBA00022968"/>
    </source>
</evidence>
<keyword evidence="5" id="KW-0813">Transport</keyword>
<dbReference type="GO" id="GO:0030117">
    <property type="term" value="C:membrane coat"/>
    <property type="evidence" value="ECO:0007669"/>
    <property type="project" value="InterPro"/>
</dbReference>
<keyword evidence="12" id="KW-0961">Cell wall biogenesis/degradation</keyword>
<dbReference type="GO" id="GO:0006886">
    <property type="term" value="P:intracellular protein transport"/>
    <property type="evidence" value="ECO:0007669"/>
    <property type="project" value="InterPro"/>
</dbReference>
<keyword evidence="9" id="KW-1133">Transmembrane helix</keyword>
<feature type="domain" description="GH16" evidence="13">
    <location>
        <begin position="647"/>
        <end position="1039"/>
    </location>
</feature>
<dbReference type="InterPro" id="IPR011989">
    <property type="entry name" value="ARM-like"/>
</dbReference>
<dbReference type="SUPFAM" id="SSF49899">
    <property type="entry name" value="Concanavalin A-like lectins/glucanases"/>
    <property type="match status" value="1"/>
</dbReference>
<keyword evidence="10" id="KW-0472">Membrane</keyword>
<keyword evidence="8" id="KW-0735">Signal-anchor</keyword>
<dbReference type="InterPro" id="IPR026739">
    <property type="entry name" value="AP_beta"/>
</dbReference>
<dbReference type="Pfam" id="PF01602">
    <property type="entry name" value="Adaptin_N"/>
    <property type="match status" value="1"/>
</dbReference>
<evidence type="ECO:0000256" key="5">
    <source>
        <dbReference type="ARBA" id="ARBA00022448"/>
    </source>
</evidence>
<organism evidence="14 15">
    <name type="scientific">Malassezia caprae</name>
    <dbReference type="NCBI Taxonomy" id="1381934"/>
    <lineage>
        <taxon>Eukaryota</taxon>
        <taxon>Fungi</taxon>
        <taxon>Dikarya</taxon>
        <taxon>Basidiomycota</taxon>
        <taxon>Ustilaginomycotina</taxon>
        <taxon>Malasseziomycetes</taxon>
        <taxon>Malasseziales</taxon>
        <taxon>Malasseziaceae</taxon>
        <taxon>Malassezia</taxon>
    </lineage>
</organism>
<proteinExistence type="inferred from homology"/>
<evidence type="ECO:0000313" key="15">
    <source>
        <dbReference type="Proteomes" id="UP001220961"/>
    </source>
</evidence>
<dbReference type="CDD" id="cd02180">
    <property type="entry name" value="GH16_fungal_KRE6_glucanase"/>
    <property type="match status" value="1"/>
</dbReference>
<dbReference type="GO" id="GO:0005975">
    <property type="term" value="P:carbohydrate metabolic process"/>
    <property type="evidence" value="ECO:0007669"/>
    <property type="project" value="InterPro"/>
</dbReference>
<dbReference type="EMBL" id="CP119910">
    <property type="protein sequence ID" value="WFD19281.1"/>
    <property type="molecule type" value="Genomic_DNA"/>
</dbReference>
<dbReference type="Gene3D" id="1.25.10.10">
    <property type="entry name" value="Leucine-rich Repeat Variant"/>
    <property type="match status" value="1"/>
</dbReference>
<accession>A0AAF0IV35</accession>
<keyword evidence="11" id="KW-0325">Glycoprotein</keyword>
<dbReference type="InterPro" id="IPR002553">
    <property type="entry name" value="Clathrin/coatomer_adapt-like_N"/>
</dbReference>
<dbReference type="InterPro" id="IPR000757">
    <property type="entry name" value="Beta-glucanase-like"/>
</dbReference>
<dbReference type="PROSITE" id="PS51762">
    <property type="entry name" value="GH16_2"/>
    <property type="match status" value="1"/>
</dbReference>
<evidence type="ECO:0000256" key="7">
    <source>
        <dbReference type="ARBA" id="ARBA00022927"/>
    </source>
</evidence>
<evidence type="ECO:0000256" key="1">
    <source>
        <dbReference type="ARBA" id="ARBA00004308"/>
    </source>
</evidence>
<dbReference type="SUPFAM" id="SSF48371">
    <property type="entry name" value="ARM repeat"/>
    <property type="match status" value="1"/>
</dbReference>
<reference evidence="14" key="1">
    <citation type="submission" date="2023-03" db="EMBL/GenBank/DDBJ databases">
        <title>Mating type loci evolution in Malassezia.</title>
        <authorList>
            <person name="Coelho M.A."/>
        </authorList>
    </citation>
    <scope>NUCLEOTIDE SEQUENCE</scope>
    <source>
        <strain evidence="14">CBS 10434</strain>
    </source>
</reference>
<name>A0AAF0IV35_9BASI</name>
<dbReference type="GO" id="GO:0012505">
    <property type="term" value="C:endomembrane system"/>
    <property type="evidence" value="ECO:0007669"/>
    <property type="project" value="UniProtKB-SubCell"/>
</dbReference>